<evidence type="ECO:0000259" key="4">
    <source>
        <dbReference type="Pfam" id="PF00535"/>
    </source>
</evidence>
<organism evidence="5 6">
    <name type="scientific">Phocaeicola coprophilus DSM 18228 = JCM 13818</name>
    <dbReference type="NCBI Taxonomy" id="547042"/>
    <lineage>
        <taxon>Bacteria</taxon>
        <taxon>Pseudomonadati</taxon>
        <taxon>Bacteroidota</taxon>
        <taxon>Bacteroidia</taxon>
        <taxon>Bacteroidales</taxon>
        <taxon>Bacteroidaceae</taxon>
        <taxon>Phocaeicola</taxon>
    </lineage>
</organism>
<dbReference type="EMBL" id="ACBW01000121">
    <property type="protein sequence ID" value="EEF76219.1"/>
    <property type="molecule type" value="Genomic_DNA"/>
</dbReference>
<proteinExistence type="predicted"/>
<dbReference type="PANTHER" id="PTHR22916">
    <property type="entry name" value="GLYCOSYLTRANSFERASE"/>
    <property type="match status" value="1"/>
</dbReference>
<dbReference type="CDD" id="cd00761">
    <property type="entry name" value="Glyco_tranf_GTA_type"/>
    <property type="match status" value="1"/>
</dbReference>
<dbReference type="Pfam" id="PF00535">
    <property type="entry name" value="Glycos_transf_2"/>
    <property type="match status" value="1"/>
</dbReference>
<dbReference type="STRING" id="547042.BACCOPRO_01717"/>
<dbReference type="Proteomes" id="UP000014073">
    <property type="component" value="Unassembled WGS sequence"/>
</dbReference>
<keyword evidence="3" id="KW-1133">Transmembrane helix</keyword>
<reference evidence="5 6" key="1">
    <citation type="submission" date="2008-12" db="EMBL/GenBank/DDBJ databases">
        <authorList>
            <person name="Fulton L."/>
            <person name="Clifton S."/>
            <person name="Fulton B."/>
            <person name="Xu J."/>
            <person name="Minx P."/>
            <person name="Pepin K.H."/>
            <person name="Johnson M."/>
            <person name="Bhonagiri V."/>
            <person name="Nash W.E."/>
            <person name="Mardis E.R."/>
            <person name="Wilson R.K."/>
        </authorList>
    </citation>
    <scope>NUCLEOTIDE SEQUENCE [LARGE SCALE GENOMIC DNA]</scope>
    <source>
        <strain evidence="5 6">DSM 18228</strain>
    </source>
</reference>
<keyword evidence="1 5" id="KW-0328">Glycosyltransferase</keyword>
<dbReference type="PANTHER" id="PTHR22916:SF51">
    <property type="entry name" value="GLYCOSYLTRANSFERASE EPSH-RELATED"/>
    <property type="match status" value="1"/>
</dbReference>
<dbReference type="InterPro" id="IPR029044">
    <property type="entry name" value="Nucleotide-diphossugar_trans"/>
</dbReference>
<keyword evidence="3" id="KW-0812">Transmembrane</keyword>
<dbReference type="InterPro" id="IPR001173">
    <property type="entry name" value="Glyco_trans_2-like"/>
</dbReference>
<dbReference type="GO" id="GO:0016758">
    <property type="term" value="F:hexosyltransferase activity"/>
    <property type="evidence" value="ECO:0007669"/>
    <property type="project" value="UniProtKB-ARBA"/>
</dbReference>
<dbReference type="EC" id="2.4.-.-" evidence="5"/>
<feature type="domain" description="Glycosyltransferase 2-like" evidence="4">
    <location>
        <begin position="4"/>
        <end position="141"/>
    </location>
</feature>
<comment type="caution">
    <text evidence="5">The sequence shown here is derived from an EMBL/GenBank/DDBJ whole genome shotgun (WGS) entry which is preliminary data.</text>
</comment>
<evidence type="ECO:0000256" key="3">
    <source>
        <dbReference type="SAM" id="Phobius"/>
    </source>
</evidence>
<dbReference type="SUPFAM" id="SSF53448">
    <property type="entry name" value="Nucleotide-diphospho-sugar transferases"/>
    <property type="match status" value="1"/>
</dbReference>
<keyword evidence="3" id="KW-0472">Membrane</keyword>
<accession>S0F798</accession>
<feature type="transmembrane region" description="Helical" evidence="3">
    <location>
        <begin position="296"/>
        <end position="316"/>
    </location>
</feature>
<dbReference type="AlphaFoldDB" id="S0F798"/>
<sequence length="335" mass="39957">MKISVIIPVYNVEKYIYRCIESIINQTMTEDIECIIVNDATPDKSINIIKEILSHYNGNISFKIINHEKNEGLAAARETGMKYAQGDYIIHLDSDDYCEINMLEEMYNTAITNDADIVIADYWLQYKDHANYISQTIPSTHEEIFKANLEDKIKGYNWNKLIKKQLYTQNNIKYIKGINYGEDFLIALQLFYYAKRVFHIPNAFLHYVQYNCNSYSQSLSRQSLENIIFCETYLINFLEKNKILEKYKQQVDFIRLRNLCQLIFRSKGNLQKEWTNPYKNLNISILKKNKELVQSLYWRIALSCFLYGSLPLYNFMRYIWRYLRKKQSKTITLYQ</sequence>
<dbReference type="OrthoDB" id="1114838at2"/>
<name>S0F798_9BACT</name>
<dbReference type="GeneID" id="78404489"/>
<keyword evidence="6" id="KW-1185">Reference proteome</keyword>
<evidence type="ECO:0000256" key="2">
    <source>
        <dbReference type="ARBA" id="ARBA00022679"/>
    </source>
</evidence>
<evidence type="ECO:0000313" key="6">
    <source>
        <dbReference type="Proteomes" id="UP000014073"/>
    </source>
</evidence>
<dbReference type="Gene3D" id="3.90.550.10">
    <property type="entry name" value="Spore Coat Polysaccharide Biosynthesis Protein SpsA, Chain A"/>
    <property type="match status" value="1"/>
</dbReference>
<protein>
    <submittedName>
        <fullName evidence="5">Glycosyltransferase, group 2 family protein</fullName>
        <ecNumber evidence="5">2.4.-.-</ecNumber>
    </submittedName>
</protein>
<keyword evidence="2 5" id="KW-0808">Transferase</keyword>
<dbReference type="HOGENOM" id="CLU_025996_25_0_10"/>
<evidence type="ECO:0000313" key="5">
    <source>
        <dbReference type="EMBL" id="EEF76219.1"/>
    </source>
</evidence>
<dbReference type="eggNOG" id="COG1216">
    <property type="taxonomic scope" value="Bacteria"/>
</dbReference>
<dbReference type="RefSeq" id="WP_008142385.1">
    <property type="nucleotide sequence ID" value="NZ_EQ973638.1"/>
</dbReference>
<evidence type="ECO:0000256" key="1">
    <source>
        <dbReference type="ARBA" id="ARBA00022676"/>
    </source>
</evidence>
<gene>
    <name evidence="5" type="ORF">BACCOPRO_01717</name>
</gene>